<dbReference type="AlphaFoldDB" id="A0AAD5XC74"/>
<dbReference type="SUPFAM" id="SSF56281">
    <property type="entry name" value="Metallo-hydrolase/oxidoreductase"/>
    <property type="match status" value="1"/>
</dbReference>
<proteinExistence type="predicted"/>
<evidence type="ECO:0000313" key="2">
    <source>
        <dbReference type="EMBL" id="KAJ3096179.1"/>
    </source>
</evidence>
<dbReference type="InterPro" id="IPR036866">
    <property type="entry name" value="RibonucZ/Hydroxyglut_hydro"/>
</dbReference>
<dbReference type="GO" id="GO:0044550">
    <property type="term" value="P:secondary metabolite biosynthetic process"/>
    <property type="evidence" value="ECO:0007669"/>
    <property type="project" value="TreeGrafter"/>
</dbReference>
<organism evidence="2 3">
    <name type="scientific">Physocladia obscura</name>
    <dbReference type="NCBI Taxonomy" id="109957"/>
    <lineage>
        <taxon>Eukaryota</taxon>
        <taxon>Fungi</taxon>
        <taxon>Fungi incertae sedis</taxon>
        <taxon>Chytridiomycota</taxon>
        <taxon>Chytridiomycota incertae sedis</taxon>
        <taxon>Chytridiomycetes</taxon>
        <taxon>Chytridiales</taxon>
        <taxon>Chytriomycetaceae</taxon>
        <taxon>Physocladia</taxon>
    </lineage>
</organism>
<sequence length="376" mass="41775">MQTQLTPRVLRIQVPAAGPYSRLPSNLYLVGSEGTRKVLVDTGNGSAFDADVLRKLDDTDTVLLTHAHGGHARGLMLLSHALNVHKFKDAHSHNNRIKNSNDKGVKQGSLSFILDNSCITVQSKTSNALDSTLRVIHVPGHSADSISLWLEQEQVLISGDAISSHPFSSKLHPSHILIENLTDYMSSLKRLAALGPRIIFQGHGDIITNGIDYIQDAIDCQTKLSARILNFVDQYRSISSSQLTNLLLSSELYPSLGSTFDESRDRLVLEGTVKQHLLSLENKKLVKRVVDANGLKGKENVTQNQRNMKGPGGLTYDKIFDAVQNSRKKDWSQRVKEDGEKESVRALNQQWKVHEKVHPAHTWIDFSNQVEWGSLA</sequence>
<evidence type="ECO:0000259" key="1">
    <source>
        <dbReference type="SMART" id="SM00849"/>
    </source>
</evidence>
<evidence type="ECO:0000313" key="3">
    <source>
        <dbReference type="Proteomes" id="UP001211907"/>
    </source>
</evidence>
<name>A0AAD5XC74_9FUNG</name>
<feature type="domain" description="Metallo-beta-lactamase" evidence="1">
    <location>
        <begin position="24"/>
        <end position="203"/>
    </location>
</feature>
<comment type="caution">
    <text evidence="2">The sequence shown here is derived from an EMBL/GenBank/DDBJ whole genome shotgun (WGS) entry which is preliminary data.</text>
</comment>
<dbReference type="InterPro" id="IPR001279">
    <property type="entry name" value="Metallo-B-lactamas"/>
</dbReference>
<dbReference type="EMBL" id="JADGJH010002623">
    <property type="protein sequence ID" value="KAJ3096179.1"/>
    <property type="molecule type" value="Genomic_DNA"/>
</dbReference>
<dbReference type="Pfam" id="PF00753">
    <property type="entry name" value="Lactamase_B"/>
    <property type="match status" value="1"/>
</dbReference>
<dbReference type="PANTHER" id="PTHR23131">
    <property type="entry name" value="ENDORIBONUCLEASE LACTB2"/>
    <property type="match status" value="1"/>
</dbReference>
<dbReference type="PANTHER" id="PTHR23131:SF0">
    <property type="entry name" value="ENDORIBONUCLEASE LACTB2"/>
    <property type="match status" value="1"/>
</dbReference>
<dbReference type="SMART" id="SM00849">
    <property type="entry name" value="Lactamase_B"/>
    <property type="match status" value="1"/>
</dbReference>
<dbReference type="Proteomes" id="UP001211907">
    <property type="component" value="Unassembled WGS sequence"/>
</dbReference>
<accession>A0AAD5XC74</accession>
<reference evidence="2" key="1">
    <citation type="submission" date="2020-05" db="EMBL/GenBank/DDBJ databases">
        <title>Phylogenomic resolution of chytrid fungi.</title>
        <authorList>
            <person name="Stajich J.E."/>
            <person name="Amses K."/>
            <person name="Simmons R."/>
            <person name="Seto K."/>
            <person name="Myers J."/>
            <person name="Bonds A."/>
            <person name="Quandt C.A."/>
            <person name="Barry K."/>
            <person name="Liu P."/>
            <person name="Grigoriev I."/>
            <person name="Longcore J.E."/>
            <person name="James T.Y."/>
        </authorList>
    </citation>
    <scope>NUCLEOTIDE SEQUENCE</scope>
    <source>
        <strain evidence="2">JEL0513</strain>
    </source>
</reference>
<dbReference type="Gene3D" id="3.60.15.10">
    <property type="entry name" value="Ribonuclease Z/Hydroxyacylglutathione hydrolase-like"/>
    <property type="match status" value="1"/>
</dbReference>
<protein>
    <recommendedName>
        <fullName evidence="1">Metallo-beta-lactamase domain-containing protein</fullName>
    </recommendedName>
</protein>
<dbReference type="InterPro" id="IPR050662">
    <property type="entry name" value="Sec-metab_biosynth-thioest"/>
</dbReference>
<keyword evidence="3" id="KW-1185">Reference proteome</keyword>
<gene>
    <name evidence="2" type="ORF">HK100_005631</name>
</gene>